<gene>
    <name evidence="2" type="ORF">SAMN05720606_11361</name>
</gene>
<dbReference type="Gene3D" id="3.40.50.10360">
    <property type="entry name" value="Hypothetical protein TT1679"/>
    <property type="match status" value="1"/>
</dbReference>
<dbReference type="AlphaFoldDB" id="A0A1G5K650"/>
<dbReference type="STRING" id="582692.SAMN05720606_11361"/>
<keyword evidence="3" id="KW-1185">Reference proteome</keyword>
<dbReference type="InterPro" id="IPR006340">
    <property type="entry name" value="DUF436"/>
</dbReference>
<comment type="similarity">
    <text evidence="1">Belongs to the UPF0340 family.</text>
</comment>
<evidence type="ECO:0000313" key="2">
    <source>
        <dbReference type="EMBL" id="SCY95508.1"/>
    </source>
</evidence>
<dbReference type="EMBL" id="FMVM01000013">
    <property type="protein sequence ID" value="SCY95508.1"/>
    <property type="molecule type" value="Genomic_DNA"/>
</dbReference>
<name>A0A1G5K650_9BACL</name>
<evidence type="ECO:0000313" key="3">
    <source>
        <dbReference type="Proteomes" id="UP000198538"/>
    </source>
</evidence>
<dbReference type="RefSeq" id="WP_090922835.1">
    <property type="nucleotide sequence ID" value="NZ_FMVM01000013.1"/>
</dbReference>
<reference evidence="3" key="1">
    <citation type="submission" date="2016-10" db="EMBL/GenBank/DDBJ databases">
        <authorList>
            <person name="Varghese N."/>
            <person name="Submissions S."/>
        </authorList>
    </citation>
    <scope>NUCLEOTIDE SEQUENCE [LARGE SCALE GENOMIC DNA]</scope>
    <source>
        <strain evidence="3">BL9</strain>
    </source>
</reference>
<protein>
    <recommendedName>
        <fullName evidence="1">UPF0340 protein SAMN05720606_11361</fullName>
    </recommendedName>
</protein>
<evidence type="ECO:0000256" key="1">
    <source>
        <dbReference type="HAMAP-Rule" id="MF_00800"/>
    </source>
</evidence>
<dbReference type="InterPro" id="IPR028345">
    <property type="entry name" value="Antibiotic_NAT-like"/>
</dbReference>
<proteinExistence type="inferred from homology"/>
<dbReference type="SUPFAM" id="SSF110710">
    <property type="entry name" value="TTHA0583/YokD-like"/>
    <property type="match status" value="1"/>
</dbReference>
<dbReference type="Pfam" id="PF04260">
    <property type="entry name" value="DUF436"/>
    <property type="match status" value="1"/>
</dbReference>
<dbReference type="NCBIfam" id="TIGR01440">
    <property type="entry name" value="TIGR01440 family protein"/>
    <property type="match status" value="1"/>
</dbReference>
<accession>A0A1G5K650</accession>
<dbReference type="PIRSF" id="PIRSF007510">
    <property type="entry name" value="UCP007510"/>
    <property type="match status" value="1"/>
</dbReference>
<organism evidence="2 3">
    <name type="scientific">Paenibacillus polysaccharolyticus</name>
    <dbReference type="NCBI Taxonomy" id="582692"/>
    <lineage>
        <taxon>Bacteria</taxon>
        <taxon>Bacillati</taxon>
        <taxon>Bacillota</taxon>
        <taxon>Bacilli</taxon>
        <taxon>Bacillales</taxon>
        <taxon>Paenibacillaceae</taxon>
        <taxon>Paenibacillus</taxon>
    </lineage>
</organism>
<sequence length="197" mass="21164">MTIELDSEQPGLQQQTASILRELATAGKLGSGHVVVIGTSTSEVAGQRIGTSGAVDVADQLLAGIREVQTEFGFDTVFQCCEHLNRALVMERRLLERLGLTEVGAVPVPKAGGSMASTAYRSLSDPCLAEHVQAHAGMDIGETMIGMHLRHVAVPFRTSLRYIGEARVTAALTRPKLIGGERAVYRMEEQPDSTFCD</sequence>
<dbReference type="Proteomes" id="UP000198538">
    <property type="component" value="Unassembled WGS sequence"/>
</dbReference>
<dbReference type="HAMAP" id="MF_00800">
    <property type="entry name" value="UPF0340"/>
    <property type="match status" value="1"/>
</dbReference>